<sequence length="74" mass="8376">MHDDIRKQGALAARQGLTLLDCPYLKANTMPGHTGESRAEWRARIEAWEAGWAGEMKVRRPPEKAAKAVYERRA</sequence>
<keyword evidence="2" id="KW-1185">Reference proteome</keyword>
<dbReference type="Proteomes" id="UP001456224">
    <property type="component" value="Chromosome"/>
</dbReference>
<organism evidence="1 2">
    <name type="scientific">Achromobacter veterisilvae</name>
    <dbReference type="NCBI Taxonomy" id="2069367"/>
    <lineage>
        <taxon>Bacteria</taxon>
        <taxon>Pseudomonadati</taxon>
        <taxon>Pseudomonadota</taxon>
        <taxon>Betaproteobacteria</taxon>
        <taxon>Burkholderiales</taxon>
        <taxon>Alcaligenaceae</taxon>
        <taxon>Achromobacter</taxon>
    </lineage>
</organism>
<dbReference type="EMBL" id="CP148753">
    <property type="protein sequence ID" value="WXR76609.1"/>
    <property type="molecule type" value="Genomic_DNA"/>
</dbReference>
<accession>A0ABZ2SB96</accession>
<reference evidence="1 2" key="1">
    <citation type="submission" date="2024-03" db="EMBL/GenBank/DDBJ databases">
        <title>Reference genomes for the five species model microbial community.</title>
        <authorList>
            <person name="Padfield D."/>
        </authorList>
    </citation>
    <scope>NUCLEOTIDE SEQUENCE [LARGE SCALE GENOMIC DNA]</scope>
    <source>
        <strain evidence="1 2">AB1</strain>
    </source>
</reference>
<dbReference type="InterPro" id="IPR049847">
    <property type="entry name" value="CrpP-rel"/>
</dbReference>
<evidence type="ECO:0000313" key="1">
    <source>
        <dbReference type="EMBL" id="WXR76609.1"/>
    </source>
</evidence>
<dbReference type="NCBIfam" id="NF041856">
    <property type="entry name" value="CrpP_rel_fam"/>
    <property type="match status" value="1"/>
</dbReference>
<gene>
    <name evidence="1" type="ORF">WHX56_14260</name>
</gene>
<proteinExistence type="predicted"/>
<dbReference type="RefSeq" id="WP_338881592.1">
    <property type="nucleotide sequence ID" value="NZ_CP148753.1"/>
</dbReference>
<evidence type="ECO:0000313" key="2">
    <source>
        <dbReference type="Proteomes" id="UP001456224"/>
    </source>
</evidence>
<name>A0ABZ2SB96_9BURK</name>
<protein>
    <submittedName>
        <fullName evidence="1">CrpP-related protein</fullName>
    </submittedName>
</protein>